<feature type="compositionally biased region" description="Basic and acidic residues" evidence="4">
    <location>
        <begin position="339"/>
        <end position="350"/>
    </location>
</feature>
<gene>
    <name evidence="7" type="ORF">DDZ15_05310</name>
</gene>
<dbReference type="OrthoDB" id="9776077at2"/>
<keyword evidence="8" id="KW-1185">Reference proteome</keyword>
<accession>A0A316TTN1</accession>
<dbReference type="EMBL" id="QGGB01000004">
    <property type="protein sequence ID" value="PWN07218.1"/>
    <property type="molecule type" value="Genomic_DNA"/>
</dbReference>
<proteinExistence type="inferred from homology"/>
<dbReference type="Proteomes" id="UP000245533">
    <property type="component" value="Unassembled WGS sequence"/>
</dbReference>
<dbReference type="GO" id="GO:0016772">
    <property type="term" value="F:transferase activity, transferring phosphorus-containing groups"/>
    <property type="evidence" value="ECO:0007669"/>
    <property type="project" value="InterPro"/>
</dbReference>
<feature type="region of interest" description="Disordered" evidence="4">
    <location>
        <begin position="331"/>
        <end position="350"/>
    </location>
</feature>
<organism evidence="7 8">
    <name type="scientific">Rhodohalobacter mucosus</name>
    <dbReference type="NCBI Taxonomy" id="2079485"/>
    <lineage>
        <taxon>Bacteria</taxon>
        <taxon>Pseudomonadati</taxon>
        <taxon>Balneolota</taxon>
        <taxon>Balneolia</taxon>
        <taxon>Balneolales</taxon>
        <taxon>Balneolaceae</taxon>
        <taxon>Rhodohalobacter</taxon>
    </lineage>
</organism>
<keyword evidence="2" id="KW-0808">Transferase</keyword>
<evidence type="ECO:0000256" key="1">
    <source>
        <dbReference type="ARBA" id="ARBA00007583"/>
    </source>
</evidence>
<sequence>MNNEVPQIDAVITWVDGSDESHQRKRNRIYHLETGKEQSEIPTGRDSTRFVDNGELKFCIRSIRQHAPWIRNIYLITDDQVPDFLTEEVRNRLRIRIVDHREILEGYEWAIPTFNSRTLETALWRIKGLSDRFIYFNDDFVITQPVKPEDFFRGDKVVLRGKWKKVRQYGSFRLKLNDMLSMAMKKVLGITRTMNLLFQIKSAQLAGFYESYYMSPHVPHPVRKETLVEFFNKKPSLFEENIRYRFRSTEQFSGIYLANHLEIRDGNAILERKDESVMLNGEMDIYPILQAKLSRIKNRQARFVCIQGMETFSRAQRRKIKTLLKDEFDLNAPFPKTGPADEKKKEAVNS</sequence>
<dbReference type="RefSeq" id="WP_109645868.1">
    <property type="nucleotide sequence ID" value="NZ_QGGB01000004.1"/>
</dbReference>
<evidence type="ECO:0000313" key="8">
    <source>
        <dbReference type="Proteomes" id="UP000245533"/>
    </source>
</evidence>
<dbReference type="Pfam" id="PF17101">
    <property type="entry name" value="Stealth_CR1"/>
    <property type="match status" value="1"/>
</dbReference>
<keyword evidence="3" id="KW-0270">Exopolysaccharide synthesis</keyword>
<feature type="domain" description="Stealth protein CR1 conserved region 1" evidence="6">
    <location>
        <begin position="7"/>
        <end position="28"/>
    </location>
</feature>
<evidence type="ECO:0000256" key="4">
    <source>
        <dbReference type="SAM" id="MobiDB-lite"/>
    </source>
</evidence>
<evidence type="ECO:0000259" key="5">
    <source>
        <dbReference type="Pfam" id="PF11380"/>
    </source>
</evidence>
<dbReference type="InterPro" id="IPR021520">
    <property type="entry name" value="Stealth_CR2"/>
</dbReference>
<comment type="caution">
    <text evidence="7">The sequence shown here is derived from an EMBL/GenBank/DDBJ whole genome shotgun (WGS) entry which is preliminary data.</text>
</comment>
<evidence type="ECO:0008006" key="9">
    <source>
        <dbReference type="Google" id="ProtNLM"/>
    </source>
</evidence>
<feature type="domain" description="Stealth protein CR2 conserved region 2" evidence="5">
    <location>
        <begin position="49"/>
        <end position="156"/>
    </location>
</feature>
<reference evidence="7 8" key="1">
    <citation type="submission" date="2018-05" db="EMBL/GenBank/DDBJ databases">
        <title>Rhodohalobacter halophilus gen. nov., sp. nov., a moderately halophilic member of the family Balneolaceae.</title>
        <authorList>
            <person name="Liu Z.-W."/>
        </authorList>
    </citation>
    <scope>NUCLEOTIDE SEQUENCE [LARGE SCALE GENOMIC DNA]</scope>
    <source>
        <strain evidence="7 8">8A47</strain>
    </source>
</reference>
<dbReference type="GO" id="GO:0000271">
    <property type="term" value="P:polysaccharide biosynthetic process"/>
    <property type="evidence" value="ECO:0007669"/>
    <property type="project" value="UniProtKB-KW"/>
</dbReference>
<dbReference type="PANTHER" id="PTHR24045">
    <property type="match status" value="1"/>
</dbReference>
<name>A0A316TTN1_9BACT</name>
<dbReference type="AlphaFoldDB" id="A0A316TTN1"/>
<dbReference type="InterPro" id="IPR047141">
    <property type="entry name" value="Stealth"/>
</dbReference>
<protein>
    <recommendedName>
        <fullName evidence="9">Stealth-like protein</fullName>
    </recommendedName>
</protein>
<evidence type="ECO:0000256" key="3">
    <source>
        <dbReference type="ARBA" id="ARBA00023169"/>
    </source>
</evidence>
<dbReference type="Pfam" id="PF11380">
    <property type="entry name" value="Stealth_CR2"/>
    <property type="match status" value="1"/>
</dbReference>
<evidence type="ECO:0000256" key="2">
    <source>
        <dbReference type="ARBA" id="ARBA00022679"/>
    </source>
</evidence>
<comment type="similarity">
    <text evidence="1">Belongs to the stealth family.</text>
</comment>
<evidence type="ECO:0000259" key="6">
    <source>
        <dbReference type="Pfam" id="PF17101"/>
    </source>
</evidence>
<dbReference type="PANTHER" id="PTHR24045:SF0">
    <property type="entry name" value="N-ACETYLGLUCOSAMINE-1-PHOSPHOTRANSFERASE SUBUNITS ALPHA_BETA"/>
    <property type="match status" value="1"/>
</dbReference>
<dbReference type="InterPro" id="IPR031358">
    <property type="entry name" value="Stealth_CR1"/>
</dbReference>
<evidence type="ECO:0000313" key="7">
    <source>
        <dbReference type="EMBL" id="PWN07218.1"/>
    </source>
</evidence>